<keyword evidence="5 12" id="KW-0863">Zinc-finger</keyword>
<reference evidence="17 18" key="1">
    <citation type="submission" date="2019-03" db="EMBL/GenBank/DDBJ databases">
        <title>Metabolic potential of uncultured bacteria and archaea associated with petroleum seepage in deep-sea sediments.</title>
        <authorList>
            <person name="Dong X."/>
            <person name="Hubert C."/>
        </authorList>
    </citation>
    <scope>NUCLEOTIDE SEQUENCE [LARGE SCALE GENOMIC DNA]</scope>
    <source>
        <strain evidence="17">E44_bin18</strain>
    </source>
</reference>
<dbReference type="InterPro" id="IPR002939">
    <property type="entry name" value="DnaJ_C"/>
</dbReference>
<feature type="region of interest" description="Disordered" evidence="14">
    <location>
        <begin position="360"/>
        <end position="383"/>
    </location>
</feature>
<dbReference type="GO" id="GO:0005737">
    <property type="term" value="C:cytoplasm"/>
    <property type="evidence" value="ECO:0007669"/>
    <property type="project" value="UniProtKB-SubCell"/>
</dbReference>
<dbReference type="PROSITE" id="PS50076">
    <property type="entry name" value="DNAJ_2"/>
    <property type="match status" value="1"/>
</dbReference>
<comment type="function">
    <text evidence="9 12">Participates actively in the response to hyperosmotic and heat shock by preventing the aggregation of stress-denatured proteins and by disaggregating proteins, also in an autonomous, DnaK-independent fashion. Unfolded proteins bind initially to DnaJ; upon interaction with the DnaJ-bound protein, DnaK hydrolyzes its bound ATP, resulting in the formation of a stable complex. GrpE releases ADP from DnaK; ATP binding to DnaK triggers the release of the substrate protein, thus completing the reaction cycle. Several rounds of ATP-dependent interactions between DnaJ, DnaK and GrpE are required for fully efficient folding. Also involved, together with DnaK and GrpE, in the DNA replication of plasmids through activation of initiation proteins.</text>
</comment>
<evidence type="ECO:0000256" key="8">
    <source>
        <dbReference type="ARBA" id="ARBA00023186"/>
    </source>
</evidence>
<evidence type="ECO:0000259" key="16">
    <source>
        <dbReference type="PROSITE" id="PS51188"/>
    </source>
</evidence>
<evidence type="ECO:0000256" key="11">
    <source>
        <dbReference type="ARBA" id="ARBA00067609"/>
    </source>
</evidence>
<dbReference type="GO" id="GO:0005524">
    <property type="term" value="F:ATP binding"/>
    <property type="evidence" value="ECO:0007669"/>
    <property type="project" value="InterPro"/>
</dbReference>
<keyword evidence="7 12" id="KW-0346">Stress response</keyword>
<dbReference type="Pfam" id="PF01556">
    <property type="entry name" value="DnaJ_C"/>
    <property type="match status" value="1"/>
</dbReference>
<dbReference type="InterPro" id="IPR018253">
    <property type="entry name" value="DnaJ_domain_CS"/>
</dbReference>
<dbReference type="Pfam" id="PF00226">
    <property type="entry name" value="DnaJ"/>
    <property type="match status" value="1"/>
</dbReference>
<keyword evidence="8 12" id="KW-0143">Chaperone</keyword>
<evidence type="ECO:0000256" key="3">
    <source>
        <dbReference type="ARBA" id="ARBA00022723"/>
    </source>
</evidence>
<dbReference type="InterPro" id="IPR036410">
    <property type="entry name" value="HSP_DnaJ_Cys-rich_dom_sf"/>
</dbReference>
<comment type="caution">
    <text evidence="12">Lacks conserved residue(s) required for the propagation of feature annotation.</text>
</comment>
<dbReference type="InterPro" id="IPR008971">
    <property type="entry name" value="HSP40/DnaJ_pept-bd"/>
</dbReference>
<dbReference type="InterPro" id="IPR012724">
    <property type="entry name" value="DnaJ"/>
</dbReference>
<feature type="domain" description="J" evidence="15">
    <location>
        <begin position="5"/>
        <end position="71"/>
    </location>
</feature>
<evidence type="ECO:0000256" key="13">
    <source>
        <dbReference type="PROSITE-ProRule" id="PRU00546"/>
    </source>
</evidence>
<dbReference type="InterPro" id="IPR036869">
    <property type="entry name" value="J_dom_sf"/>
</dbReference>
<dbReference type="Gene3D" id="2.10.230.10">
    <property type="entry name" value="Heat shock protein DnaJ, cysteine-rich domain"/>
    <property type="match status" value="1"/>
</dbReference>
<keyword evidence="3 12" id="KW-0479">Metal-binding</keyword>
<evidence type="ECO:0000256" key="12">
    <source>
        <dbReference type="HAMAP-Rule" id="MF_01152"/>
    </source>
</evidence>
<dbReference type="SUPFAM" id="SSF46565">
    <property type="entry name" value="Chaperone J-domain"/>
    <property type="match status" value="1"/>
</dbReference>
<dbReference type="AlphaFoldDB" id="A0A523USL8"/>
<evidence type="ECO:0000256" key="7">
    <source>
        <dbReference type="ARBA" id="ARBA00023016"/>
    </source>
</evidence>
<dbReference type="PANTHER" id="PTHR43096">
    <property type="entry name" value="DNAJ HOMOLOG 1, MITOCHONDRIAL-RELATED"/>
    <property type="match status" value="1"/>
</dbReference>
<dbReference type="GO" id="GO:0031072">
    <property type="term" value="F:heat shock protein binding"/>
    <property type="evidence" value="ECO:0007669"/>
    <property type="project" value="InterPro"/>
</dbReference>
<comment type="subunit">
    <text evidence="12">Homodimer.</text>
</comment>
<keyword evidence="2 12" id="KW-0235">DNA replication</keyword>
<dbReference type="FunFam" id="2.60.260.20:FF:000005">
    <property type="entry name" value="Chaperone protein dnaJ 1, mitochondrial"/>
    <property type="match status" value="1"/>
</dbReference>
<feature type="binding site" evidence="12">
    <location>
        <position position="221"/>
    </location>
    <ligand>
        <name>Zn(2+)</name>
        <dbReference type="ChEBI" id="CHEBI:29105"/>
        <label>1</label>
    </ligand>
</feature>
<dbReference type="GO" id="GO:0008270">
    <property type="term" value="F:zinc ion binding"/>
    <property type="evidence" value="ECO:0007669"/>
    <property type="project" value="UniProtKB-UniRule"/>
</dbReference>
<feature type="domain" description="CR-type" evidence="16">
    <location>
        <begin position="148"/>
        <end position="230"/>
    </location>
</feature>
<comment type="similarity">
    <text evidence="10 12">Belongs to the DnaJ family.</text>
</comment>
<dbReference type="SUPFAM" id="SSF57938">
    <property type="entry name" value="DnaJ/Hsp40 cysteine-rich domain"/>
    <property type="match status" value="1"/>
</dbReference>
<evidence type="ECO:0000313" key="18">
    <source>
        <dbReference type="Proteomes" id="UP000315525"/>
    </source>
</evidence>
<protein>
    <recommendedName>
        <fullName evidence="11 12">Chaperone protein DnaJ</fullName>
    </recommendedName>
</protein>
<proteinExistence type="inferred from homology"/>
<dbReference type="CDD" id="cd06257">
    <property type="entry name" value="DnaJ"/>
    <property type="match status" value="1"/>
</dbReference>
<feature type="binding site" evidence="12">
    <location>
        <position position="218"/>
    </location>
    <ligand>
        <name>Zn(2+)</name>
        <dbReference type="ChEBI" id="CHEBI:29105"/>
        <label>1</label>
    </ligand>
</feature>
<accession>A0A523USL8</accession>
<feature type="binding site" evidence="12">
    <location>
        <position position="164"/>
    </location>
    <ligand>
        <name>Zn(2+)</name>
        <dbReference type="ChEBI" id="CHEBI:29105"/>
        <label>1</label>
    </ligand>
</feature>
<keyword evidence="1 12" id="KW-0963">Cytoplasm</keyword>
<name>A0A523USL8_UNCT6</name>
<dbReference type="InterPro" id="IPR001623">
    <property type="entry name" value="DnaJ_domain"/>
</dbReference>
<dbReference type="InterPro" id="IPR001305">
    <property type="entry name" value="HSP_DnaJ_Cys-rich_dom"/>
</dbReference>
<dbReference type="PROSITE" id="PS00636">
    <property type="entry name" value="DNAJ_1"/>
    <property type="match status" value="1"/>
</dbReference>
<dbReference type="GO" id="GO:0009408">
    <property type="term" value="P:response to heat"/>
    <property type="evidence" value="ECO:0007669"/>
    <property type="project" value="InterPro"/>
</dbReference>
<evidence type="ECO:0000259" key="15">
    <source>
        <dbReference type="PROSITE" id="PS50076"/>
    </source>
</evidence>
<evidence type="ECO:0000256" key="1">
    <source>
        <dbReference type="ARBA" id="ARBA00022490"/>
    </source>
</evidence>
<dbReference type="Proteomes" id="UP000315525">
    <property type="component" value="Unassembled WGS sequence"/>
</dbReference>
<sequence>MTKRDYYETLGISRSASKDEIKSAYRKLAKKFHPDANRDNPKASEEKFKEISEAYEILMDPEKRSRYDQFGHQGVSDAFSRGGFTWQDFTRGSDIADIFGDLGDLFGGSSIFDMFLGGGATRRTRRAAARGSDIRVHVKLKLEEIATGTRKKIRLKRYETCAKCGATGAKKGSTPITCPSCRGTGELKQVSSSIFGRVVNVTQCRQCGGEGRIITDPCPKCGGDGRVKKEKTISISIPAGVSTGNYIPLPGEGNAGRNGTPSGDLIVVVEEKEHPIFERDREHIACRVFAPFSTMALGGKVEVPTLDGSVKLKVPPGTQSGKVFRLRGKGLPRLSNYGRGDELVQVIVWTPRKLSAQEKSLLGQLEDVRTDDPPPPGKYSTRE</sequence>
<dbReference type="PROSITE" id="PS51188">
    <property type="entry name" value="ZF_CR"/>
    <property type="match status" value="1"/>
</dbReference>
<dbReference type="CDD" id="cd10719">
    <property type="entry name" value="DnaJ_zf"/>
    <property type="match status" value="1"/>
</dbReference>
<feature type="binding site" evidence="12">
    <location>
        <position position="161"/>
    </location>
    <ligand>
        <name>Zn(2+)</name>
        <dbReference type="ChEBI" id="CHEBI:29105"/>
        <label>1</label>
    </ligand>
</feature>
<keyword evidence="4 12" id="KW-0677">Repeat</keyword>
<dbReference type="NCBIfam" id="TIGR02349">
    <property type="entry name" value="DnaJ_bact"/>
    <property type="match status" value="1"/>
</dbReference>
<dbReference type="Pfam" id="PF00684">
    <property type="entry name" value="DnaJ_CXXCXGXG"/>
    <property type="match status" value="1"/>
</dbReference>
<dbReference type="GO" id="GO:0006260">
    <property type="term" value="P:DNA replication"/>
    <property type="evidence" value="ECO:0007669"/>
    <property type="project" value="UniProtKB-KW"/>
</dbReference>
<dbReference type="HAMAP" id="MF_01152">
    <property type="entry name" value="DnaJ"/>
    <property type="match status" value="1"/>
</dbReference>
<comment type="cofactor">
    <cofactor evidence="12">
        <name>Zn(2+)</name>
        <dbReference type="ChEBI" id="CHEBI:29105"/>
    </cofactor>
    <text evidence="12">Binds 2 Zn(2+) ions per monomer.</text>
</comment>
<dbReference type="SUPFAM" id="SSF49493">
    <property type="entry name" value="HSP40/DnaJ peptide-binding domain"/>
    <property type="match status" value="2"/>
</dbReference>
<dbReference type="NCBIfam" id="NF008035">
    <property type="entry name" value="PRK10767.1"/>
    <property type="match status" value="1"/>
</dbReference>
<dbReference type="GO" id="GO:0042026">
    <property type="term" value="P:protein refolding"/>
    <property type="evidence" value="ECO:0007669"/>
    <property type="project" value="TreeGrafter"/>
</dbReference>
<evidence type="ECO:0000256" key="2">
    <source>
        <dbReference type="ARBA" id="ARBA00022705"/>
    </source>
</evidence>
<dbReference type="PRINTS" id="PR00625">
    <property type="entry name" value="JDOMAIN"/>
</dbReference>
<evidence type="ECO:0000256" key="4">
    <source>
        <dbReference type="ARBA" id="ARBA00022737"/>
    </source>
</evidence>
<comment type="domain">
    <text evidence="12">The J domain is necessary and sufficient to stimulate DnaK ATPase activity. Zinc center 1 plays an important role in the autonomous, DnaK-independent chaperone activity of DnaJ. Zinc center 2 is essential for interaction with DnaK and for DnaJ activity.</text>
</comment>
<dbReference type="Gene3D" id="2.60.260.20">
    <property type="entry name" value="Urease metallochaperone UreE, N-terminal domain"/>
    <property type="match status" value="2"/>
</dbReference>
<evidence type="ECO:0000313" key="17">
    <source>
        <dbReference type="EMBL" id="TET45530.1"/>
    </source>
</evidence>
<dbReference type="CDD" id="cd10747">
    <property type="entry name" value="DnaJ_C"/>
    <property type="match status" value="1"/>
</dbReference>
<feature type="zinc finger region" description="CR-type" evidence="13">
    <location>
        <begin position="148"/>
        <end position="230"/>
    </location>
</feature>
<dbReference type="SMART" id="SM00271">
    <property type="entry name" value="DnaJ"/>
    <property type="match status" value="1"/>
</dbReference>
<dbReference type="FunFam" id="1.10.287.110:FF:000034">
    <property type="entry name" value="Chaperone protein DnaJ"/>
    <property type="match status" value="1"/>
</dbReference>
<comment type="caution">
    <text evidence="17">The sequence shown here is derived from an EMBL/GenBank/DDBJ whole genome shotgun (WGS) entry which is preliminary data.</text>
</comment>
<dbReference type="PANTHER" id="PTHR43096:SF48">
    <property type="entry name" value="CHAPERONE PROTEIN DNAJ"/>
    <property type="match status" value="1"/>
</dbReference>
<dbReference type="EMBL" id="SOJN01000080">
    <property type="protein sequence ID" value="TET45530.1"/>
    <property type="molecule type" value="Genomic_DNA"/>
</dbReference>
<feature type="binding site" evidence="12">
    <location>
        <position position="178"/>
    </location>
    <ligand>
        <name>Zn(2+)</name>
        <dbReference type="ChEBI" id="CHEBI:29105"/>
        <label>2</label>
    </ligand>
</feature>
<dbReference type="FunFam" id="2.10.230.10:FF:000002">
    <property type="entry name" value="Molecular chaperone DnaJ"/>
    <property type="match status" value="1"/>
</dbReference>
<comment type="subcellular location">
    <subcellularLocation>
        <location evidence="12">Cytoplasm</location>
    </subcellularLocation>
</comment>
<feature type="binding site" evidence="12">
    <location>
        <position position="181"/>
    </location>
    <ligand>
        <name>Zn(2+)</name>
        <dbReference type="ChEBI" id="CHEBI:29105"/>
        <label>2</label>
    </ligand>
</feature>
<keyword evidence="6 12" id="KW-0862">Zinc</keyword>
<feature type="binding site" evidence="12">
    <location>
        <position position="207"/>
    </location>
    <ligand>
        <name>Zn(2+)</name>
        <dbReference type="ChEBI" id="CHEBI:29105"/>
        <label>2</label>
    </ligand>
</feature>
<evidence type="ECO:0000256" key="5">
    <source>
        <dbReference type="ARBA" id="ARBA00022771"/>
    </source>
</evidence>
<organism evidence="17 18">
    <name type="scientific">candidate division TA06 bacterium</name>
    <dbReference type="NCBI Taxonomy" id="2250710"/>
    <lineage>
        <taxon>Bacteria</taxon>
        <taxon>Bacteria division TA06</taxon>
    </lineage>
</organism>
<dbReference type="Gene3D" id="1.10.287.110">
    <property type="entry name" value="DnaJ domain"/>
    <property type="match status" value="1"/>
</dbReference>
<evidence type="ECO:0000256" key="6">
    <source>
        <dbReference type="ARBA" id="ARBA00022833"/>
    </source>
</evidence>
<evidence type="ECO:0000256" key="10">
    <source>
        <dbReference type="ARBA" id="ARBA00061004"/>
    </source>
</evidence>
<gene>
    <name evidence="12 17" type="primary">dnaJ</name>
    <name evidence="17" type="ORF">E3J62_07155</name>
</gene>
<evidence type="ECO:0000256" key="9">
    <source>
        <dbReference type="ARBA" id="ARBA00053423"/>
    </source>
</evidence>
<evidence type="ECO:0000256" key="14">
    <source>
        <dbReference type="SAM" id="MobiDB-lite"/>
    </source>
</evidence>
<dbReference type="GO" id="GO:0051082">
    <property type="term" value="F:unfolded protein binding"/>
    <property type="evidence" value="ECO:0007669"/>
    <property type="project" value="UniProtKB-UniRule"/>
</dbReference>
<feature type="binding site" evidence="12">
    <location>
        <position position="204"/>
    </location>
    <ligand>
        <name>Zn(2+)</name>
        <dbReference type="ChEBI" id="CHEBI:29105"/>
        <label>2</label>
    </ligand>
</feature>